<dbReference type="InterPro" id="IPR036388">
    <property type="entry name" value="WH-like_DNA-bd_sf"/>
</dbReference>
<feature type="domain" description="OmpR/PhoB-type" evidence="4">
    <location>
        <begin position="3"/>
        <end position="101"/>
    </location>
</feature>
<dbReference type="InterPro" id="IPR016032">
    <property type="entry name" value="Sig_transdc_resp-reg_C-effctor"/>
</dbReference>
<dbReference type="PROSITE" id="PS51755">
    <property type="entry name" value="OMPR_PHOB"/>
    <property type="match status" value="1"/>
</dbReference>
<comment type="caution">
    <text evidence="5">The sequence shown here is derived from an EMBL/GenBank/DDBJ whole genome shotgun (WGS) entry which is preliminary data.</text>
</comment>
<feature type="region of interest" description="Disordered" evidence="3">
    <location>
        <begin position="109"/>
        <end position="153"/>
    </location>
</feature>
<gene>
    <name evidence="5" type="ORF">DFR29_110153</name>
</gene>
<dbReference type="Proteomes" id="UP000295293">
    <property type="component" value="Unassembled WGS sequence"/>
</dbReference>
<dbReference type="SUPFAM" id="SSF48452">
    <property type="entry name" value="TPR-like"/>
    <property type="match status" value="1"/>
</dbReference>
<evidence type="ECO:0000256" key="2">
    <source>
        <dbReference type="PROSITE-ProRule" id="PRU01091"/>
    </source>
</evidence>
<feature type="compositionally biased region" description="Low complexity" evidence="3">
    <location>
        <begin position="130"/>
        <end position="148"/>
    </location>
</feature>
<evidence type="ECO:0000256" key="1">
    <source>
        <dbReference type="ARBA" id="ARBA00023125"/>
    </source>
</evidence>
<dbReference type="SUPFAM" id="SSF46894">
    <property type="entry name" value="C-terminal effector domain of the bipartite response regulators"/>
    <property type="match status" value="1"/>
</dbReference>
<feature type="DNA-binding region" description="OmpR/PhoB-type" evidence="2">
    <location>
        <begin position="3"/>
        <end position="101"/>
    </location>
</feature>
<dbReference type="AlphaFoldDB" id="A0A4R6YTX5"/>
<evidence type="ECO:0000259" key="4">
    <source>
        <dbReference type="PROSITE" id="PS51755"/>
    </source>
</evidence>
<protein>
    <submittedName>
        <fullName evidence="5">DNA-binding winged helix-turn-helix (WHTH) protein</fullName>
    </submittedName>
</protein>
<name>A0A4R6YTX5_9GAMM</name>
<dbReference type="Pfam" id="PF00486">
    <property type="entry name" value="Trans_reg_C"/>
    <property type="match status" value="1"/>
</dbReference>
<organism evidence="5 6">
    <name type="scientific">Tahibacter aquaticus</name>
    <dbReference type="NCBI Taxonomy" id="520092"/>
    <lineage>
        <taxon>Bacteria</taxon>
        <taxon>Pseudomonadati</taxon>
        <taxon>Pseudomonadota</taxon>
        <taxon>Gammaproteobacteria</taxon>
        <taxon>Lysobacterales</taxon>
        <taxon>Rhodanobacteraceae</taxon>
        <taxon>Tahibacter</taxon>
    </lineage>
</organism>
<accession>A0A4R6YTX5</accession>
<dbReference type="Gene3D" id="1.10.10.10">
    <property type="entry name" value="Winged helix-like DNA-binding domain superfamily/Winged helix DNA-binding domain"/>
    <property type="match status" value="1"/>
</dbReference>
<evidence type="ECO:0000256" key="3">
    <source>
        <dbReference type="SAM" id="MobiDB-lite"/>
    </source>
</evidence>
<evidence type="ECO:0000313" key="6">
    <source>
        <dbReference type="Proteomes" id="UP000295293"/>
    </source>
</evidence>
<dbReference type="CDD" id="cd00383">
    <property type="entry name" value="trans_reg_C"/>
    <property type="match status" value="1"/>
</dbReference>
<dbReference type="GO" id="GO:0003677">
    <property type="term" value="F:DNA binding"/>
    <property type="evidence" value="ECO:0007669"/>
    <property type="project" value="UniProtKB-UniRule"/>
</dbReference>
<reference evidence="5 6" key="1">
    <citation type="submission" date="2019-03" db="EMBL/GenBank/DDBJ databases">
        <title>Genomic Encyclopedia of Type Strains, Phase IV (KMG-IV): sequencing the most valuable type-strain genomes for metagenomic binning, comparative biology and taxonomic classification.</title>
        <authorList>
            <person name="Goeker M."/>
        </authorList>
    </citation>
    <scope>NUCLEOTIDE SEQUENCE [LARGE SCALE GENOMIC DNA]</scope>
    <source>
        <strain evidence="5 6">DSM 21667</strain>
    </source>
</reference>
<dbReference type="Gene3D" id="1.25.40.10">
    <property type="entry name" value="Tetratricopeptide repeat domain"/>
    <property type="match status" value="2"/>
</dbReference>
<dbReference type="EMBL" id="SNZH01000010">
    <property type="protein sequence ID" value="TDR41670.1"/>
    <property type="molecule type" value="Genomic_DNA"/>
</dbReference>
<sequence>MPAPTYRFGDYRLDPATRELQRSGELVALPPRAFDCLAYLVERRERAVGRDELIAAVWGKAEVSDTLLAQTILRVRRAVGDTGNEQHAVRTVPRFGYRWVVPTEVVTAPERGEPRRETAAASLAIPEPPAAAGAAPAATQRAPSRTAPPVQPPSPRPLWPWLVAAAAAVLLALGLWRLSADKPVTATGSGTEPRLSSNAAIVLPVELDEGAEWSWVRLGGMDFIASHLRASGQAALPSDTTLVLLARQPAPRSTASDLKAARDSGARLVLQPQARRLAGQWQVSIAAYATDGSRRQGEGRADTVLQASEQALQQLLGAGLAEPRAGSQRAEHLQRAEAALLADDLATARRELDAVAASADDAELAYRRSQIDFRAGDYEGVDQRLLPLLQKLDAKTQAGLRGQVLNGLGSIAIRRNQMLAGERYFSEAVNLLRNRGDARALGQAYTGLAITQAAQHRFDLALGTFAHARVELEKAGDELAVARVDANLGILDIERKRYPEAVTGLRRAAARFAAFGAVNEQLTSLIGLARAQAEMLDTAGASQTADEFWSLAARSASPRLRHQMAVVRADVLAQCGRLQEARNLLAGLRRELELPAENDTQARADAVLARLALADGDAALALKLSDAGLEGLPEEQFERERAQLWLLRLRALRGLERFDEARRRLEEFQHWAGSTHDPAAPLYAGLASAELDWAQNRREPARQRYAELLNQADQAGVALDLALVVQSYGGALLDAGDSEAAAPVIARIARWADADFGCALLQVWAYWAQGDLPAWQQALQKARGLAGERPIAPILTQPPQPAQIH</sequence>
<dbReference type="RefSeq" id="WP_166654148.1">
    <property type="nucleotide sequence ID" value="NZ_SNZH01000010.1"/>
</dbReference>
<keyword evidence="6" id="KW-1185">Reference proteome</keyword>
<dbReference type="InterPro" id="IPR011990">
    <property type="entry name" value="TPR-like_helical_dom_sf"/>
</dbReference>
<dbReference type="InterPro" id="IPR001867">
    <property type="entry name" value="OmpR/PhoB-type_DNA-bd"/>
</dbReference>
<evidence type="ECO:0000313" key="5">
    <source>
        <dbReference type="EMBL" id="TDR41670.1"/>
    </source>
</evidence>
<dbReference type="SMART" id="SM00862">
    <property type="entry name" value="Trans_reg_C"/>
    <property type="match status" value="1"/>
</dbReference>
<proteinExistence type="predicted"/>
<keyword evidence="1 2" id="KW-0238">DNA-binding</keyword>
<dbReference type="GO" id="GO:0000160">
    <property type="term" value="P:phosphorelay signal transduction system"/>
    <property type="evidence" value="ECO:0007669"/>
    <property type="project" value="InterPro"/>
</dbReference>
<dbReference type="GO" id="GO:0006355">
    <property type="term" value="P:regulation of DNA-templated transcription"/>
    <property type="evidence" value="ECO:0007669"/>
    <property type="project" value="InterPro"/>
</dbReference>